<accession>A0A317JSN7</accession>
<reference evidence="1 2" key="1">
    <citation type="submission" date="2018-02" db="EMBL/GenBank/DDBJ databases">
        <title>Genomic Reconstructions from Amazon Rainforest and Pasture Soil Reveal Novel Insights into the Physiology of Candidate Phyla in Tropical Sites.</title>
        <authorList>
            <person name="Kroeger M.E."/>
            <person name="Delmont T."/>
            <person name="Eren A.M."/>
            <person name="Guo J."/>
            <person name="Meyer K.M."/>
            <person name="Khan K."/>
            <person name="Rodrigues J.L.M."/>
            <person name="Bohannan B.J.M."/>
            <person name="Tringe S."/>
            <person name="Borges C.D."/>
            <person name="Tiedje J."/>
            <person name="Tsai S.M."/>
            <person name="Nusslein K."/>
        </authorList>
    </citation>
    <scope>NUCLEOTIDE SEQUENCE [LARGE SCALE GENOMIC DNA]</scope>
    <source>
        <strain evidence="1">Amazon FNV 2010 28 9</strain>
    </source>
</reference>
<organism evidence="1 2">
    <name type="scientific">Candidatus Cerribacteria bacterium 'Amazon FNV 2010 28 9'</name>
    <dbReference type="NCBI Taxonomy" id="2081795"/>
    <lineage>
        <taxon>Bacteria</taxon>
        <taxon>Candidatus Cerribacteria</taxon>
    </lineage>
</organism>
<dbReference type="EMBL" id="PSRQ01000012">
    <property type="protein sequence ID" value="PWU24106.1"/>
    <property type="molecule type" value="Genomic_DNA"/>
</dbReference>
<comment type="caution">
    <text evidence="1">The sequence shown here is derived from an EMBL/GenBank/DDBJ whole genome shotgun (WGS) entry which is preliminary data.</text>
</comment>
<evidence type="ECO:0008006" key="3">
    <source>
        <dbReference type="Google" id="ProtNLM"/>
    </source>
</evidence>
<gene>
    <name evidence="1" type="ORF">C5B42_00650</name>
</gene>
<evidence type="ECO:0000313" key="1">
    <source>
        <dbReference type="EMBL" id="PWU24106.1"/>
    </source>
</evidence>
<protein>
    <recommendedName>
        <fullName evidence="3">Aminoglycoside phosphotransferase domain-containing protein</fullName>
    </recommendedName>
</protein>
<name>A0A317JSN7_9BACT</name>
<dbReference type="Proteomes" id="UP000246104">
    <property type="component" value="Unassembled WGS sequence"/>
</dbReference>
<proteinExistence type="predicted"/>
<sequence length="105" mass="12181">MYAVGNEKIGLIDGEHAGARGALYYDVAQMYVRLISDWNAWEVAREYLLLFQKLLSPTDQQTFWEELKPPLIQRYIGDLWGSRNNPANLDRLLPIKDMILQDKVV</sequence>
<dbReference type="AlphaFoldDB" id="A0A317JSN7"/>
<evidence type="ECO:0000313" key="2">
    <source>
        <dbReference type="Proteomes" id="UP000246104"/>
    </source>
</evidence>